<dbReference type="NCBIfam" id="NF033674">
    <property type="entry name" value="stress_OB_fold"/>
    <property type="match status" value="1"/>
</dbReference>
<dbReference type="OrthoDB" id="598245at2"/>
<evidence type="ECO:0000256" key="2">
    <source>
        <dbReference type="SAM" id="SignalP"/>
    </source>
</evidence>
<dbReference type="Pfam" id="PF04076">
    <property type="entry name" value="BOF"/>
    <property type="match status" value="1"/>
</dbReference>
<dbReference type="InterPro" id="IPR036700">
    <property type="entry name" value="BOBF_sf"/>
</dbReference>
<gene>
    <name evidence="3" type="ORF">A1QC_00115</name>
</gene>
<name>A0A1E5E6T3_9VIBR</name>
<evidence type="ECO:0000313" key="4">
    <source>
        <dbReference type="Proteomes" id="UP000094070"/>
    </source>
</evidence>
<dbReference type="PANTHER" id="PTHR36571">
    <property type="entry name" value="PROTEIN YGIW"/>
    <property type="match status" value="1"/>
</dbReference>
<keyword evidence="1 2" id="KW-0732">Signal</keyword>
<evidence type="ECO:0000313" key="3">
    <source>
        <dbReference type="EMBL" id="OEF30236.1"/>
    </source>
</evidence>
<feature type="chain" id="PRO_5009174782" evidence="2">
    <location>
        <begin position="23"/>
        <end position="130"/>
    </location>
</feature>
<accession>A0A1E5E6T3</accession>
<keyword evidence="4" id="KW-1185">Reference proteome</keyword>
<feature type="signal peptide" evidence="2">
    <location>
        <begin position="1"/>
        <end position="22"/>
    </location>
</feature>
<comment type="caution">
    <text evidence="3">The sequence shown here is derived from an EMBL/GenBank/DDBJ whole genome shotgun (WGS) entry which is preliminary data.</text>
</comment>
<dbReference type="AlphaFoldDB" id="A0A1E5E6T3"/>
<dbReference type="PANTHER" id="PTHR36571:SF1">
    <property type="entry name" value="PROTEIN YGIW"/>
    <property type="match status" value="1"/>
</dbReference>
<dbReference type="RefSeq" id="WP_039836335.1">
    <property type="nucleotide sequence ID" value="NZ_AJYK02000001.1"/>
</dbReference>
<reference evidence="3 4" key="1">
    <citation type="journal article" date="2012" name="Science">
        <title>Ecological populations of bacteria act as socially cohesive units of antibiotic production and resistance.</title>
        <authorList>
            <person name="Cordero O.X."/>
            <person name="Wildschutte H."/>
            <person name="Kirkup B."/>
            <person name="Proehl S."/>
            <person name="Ngo L."/>
            <person name="Hussain F."/>
            <person name="Le Roux F."/>
            <person name="Mincer T."/>
            <person name="Polz M.F."/>
        </authorList>
    </citation>
    <scope>NUCLEOTIDE SEQUENCE [LARGE SCALE GENOMIC DNA]</scope>
    <source>
        <strain evidence="3 4">1S-45</strain>
    </source>
</reference>
<dbReference type="STRING" id="1188252.A1QC_00115"/>
<dbReference type="SUPFAM" id="SSF101756">
    <property type="entry name" value="Hypothetical protein YgiW"/>
    <property type="match status" value="1"/>
</dbReference>
<proteinExistence type="predicted"/>
<protein>
    <submittedName>
        <fullName evidence="3">Uncharacterized protein</fullName>
    </submittedName>
</protein>
<evidence type="ECO:0000256" key="1">
    <source>
        <dbReference type="ARBA" id="ARBA00022729"/>
    </source>
</evidence>
<dbReference type="Gene3D" id="2.40.50.200">
    <property type="entry name" value="Bacterial OB-fold"/>
    <property type="match status" value="1"/>
</dbReference>
<sequence>MKKSMKILALGALLSLPTFVMAEVISPSAAGAQSQGGFQGPSDANMFIKTVAEAKNANDDTKVVLTGKLKSALGHEKYLFTDTTGEITVEIDNDQWYGRTVTTSDSLILRGEVDKDRDVLTIDVDSIEVK</sequence>
<dbReference type="eggNOG" id="COG3111">
    <property type="taxonomic scope" value="Bacteria"/>
</dbReference>
<dbReference type="Proteomes" id="UP000094070">
    <property type="component" value="Unassembled WGS sequence"/>
</dbReference>
<organism evidence="3 4">
    <name type="scientific">Vibrio rumoiensis 1S-45</name>
    <dbReference type="NCBI Taxonomy" id="1188252"/>
    <lineage>
        <taxon>Bacteria</taxon>
        <taxon>Pseudomonadati</taxon>
        <taxon>Pseudomonadota</taxon>
        <taxon>Gammaproteobacteria</taxon>
        <taxon>Vibrionales</taxon>
        <taxon>Vibrionaceae</taxon>
        <taxon>Vibrio</taxon>
    </lineage>
</organism>
<dbReference type="InterPro" id="IPR005220">
    <property type="entry name" value="CarO-like"/>
</dbReference>
<dbReference type="EMBL" id="AJYK02000001">
    <property type="protein sequence ID" value="OEF30236.1"/>
    <property type="molecule type" value="Genomic_DNA"/>
</dbReference>